<gene>
    <name evidence="1" type="ORF">APLA_LOCUS1263</name>
</gene>
<evidence type="ECO:0000313" key="1">
    <source>
        <dbReference type="EMBL" id="CAB3222782.1"/>
    </source>
</evidence>
<accession>A0A8S0YST1</accession>
<comment type="caution">
    <text evidence="1">The sequence shown here is derived from an EMBL/GenBank/DDBJ whole genome shotgun (WGS) entry which is preliminary data.</text>
</comment>
<protein>
    <submittedName>
        <fullName evidence="1">Uncharacterized protein</fullName>
    </submittedName>
</protein>
<reference evidence="1 2" key="1">
    <citation type="submission" date="2020-04" db="EMBL/GenBank/DDBJ databases">
        <authorList>
            <person name="Wallbank WR R."/>
            <person name="Pardo Diaz C."/>
            <person name="Kozak K."/>
            <person name="Martin S."/>
            <person name="Jiggins C."/>
            <person name="Moest M."/>
            <person name="Warren A I."/>
            <person name="Byers J.R.P. K."/>
            <person name="Montejo-Kovacevich G."/>
            <person name="Yen C E."/>
        </authorList>
    </citation>
    <scope>NUCLEOTIDE SEQUENCE [LARGE SCALE GENOMIC DNA]</scope>
</reference>
<name>A0A8S0YST1_ARCPL</name>
<dbReference type="AlphaFoldDB" id="A0A8S0YST1"/>
<keyword evidence="2" id="KW-1185">Reference proteome</keyword>
<dbReference type="Proteomes" id="UP000494106">
    <property type="component" value="Unassembled WGS sequence"/>
</dbReference>
<dbReference type="EMBL" id="CADEBC010000100">
    <property type="protein sequence ID" value="CAB3222782.1"/>
    <property type="molecule type" value="Genomic_DNA"/>
</dbReference>
<evidence type="ECO:0000313" key="2">
    <source>
        <dbReference type="Proteomes" id="UP000494106"/>
    </source>
</evidence>
<sequence length="75" mass="8678">MRIVLINIWKQCGLKEDMTKNEKGTVGIPAYQIGDGWNPASENSYETFNDRRRSPWDRIRIEESGGLAQREKHVS</sequence>
<organism evidence="1 2">
    <name type="scientific">Arctia plantaginis</name>
    <name type="common">Wood tiger moth</name>
    <name type="synonym">Phalaena plantaginis</name>
    <dbReference type="NCBI Taxonomy" id="874455"/>
    <lineage>
        <taxon>Eukaryota</taxon>
        <taxon>Metazoa</taxon>
        <taxon>Ecdysozoa</taxon>
        <taxon>Arthropoda</taxon>
        <taxon>Hexapoda</taxon>
        <taxon>Insecta</taxon>
        <taxon>Pterygota</taxon>
        <taxon>Neoptera</taxon>
        <taxon>Endopterygota</taxon>
        <taxon>Lepidoptera</taxon>
        <taxon>Glossata</taxon>
        <taxon>Ditrysia</taxon>
        <taxon>Noctuoidea</taxon>
        <taxon>Erebidae</taxon>
        <taxon>Arctiinae</taxon>
        <taxon>Arctia</taxon>
    </lineage>
</organism>
<proteinExistence type="predicted"/>